<dbReference type="RefSeq" id="XP_041221653.1">
    <property type="nucleotide sequence ID" value="XM_041367758.1"/>
</dbReference>
<dbReference type="Pfam" id="PF07971">
    <property type="entry name" value="Glyco_hydro_92"/>
    <property type="match status" value="2"/>
</dbReference>
<evidence type="ECO:0000313" key="2">
    <source>
        <dbReference type="EMBL" id="KAG1896077.1"/>
    </source>
</evidence>
<dbReference type="Gene3D" id="2.70.98.10">
    <property type="match status" value="1"/>
</dbReference>
<dbReference type="GO" id="GO:0005829">
    <property type="term" value="C:cytosol"/>
    <property type="evidence" value="ECO:0007669"/>
    <property type="project" value="TreeGrafter"/>
</dbReference>
<sequence length="423" mass="47049">MTFPRPRPGLRYRREQPSWAGKRCTRGHAASSFPDANYTNHSLLIFPRLLPRSTSLISNCLCTVSTQKDSQNLIGGTPYQSGALFSYEGNPEEVILRVGISFVSTDQACVNAEEEIGTSSFEEIQKASKALWQEKLSKIKIDVVNTLPNVTEMLYSSLYRASLTPKLKAHLRTRHHSTLTLFTVAGIRSGHFTPSWLFTSTPQSNSHKSWTTTSMAGGRSSGDSIVAQFAVNYHSEAQALGINLDDLYAALVADGQVNPPEWNIMGRQVNVYKRFSCVPFAVLDTGSTGRQTREGSRTLEYAFQDFGIRQVAQVLGETDNVEYYTNRSYWYRNVWDATVYSDGYQGFMQKRFPNGTFYNTDPVDCSPKDTLNNIVAPPFTSKITKAFLDAILANDAVPELVNFGICLAQQVIPHPSDARSTNA</sequence>
<reference evidence="2" key="1">
    <citation type="journal article" date="2020" name="New Phytol.">
        <title>Comparative genomics reveals dynamic genome evolution in host specialist ectomycorrhizal fungi.</title>
        <authorList>
            <person name="Lofgren L.A."/>
            <person name="Nguyen N.H."/>
            <person name="Vilgalys R."/>
            <person name="Ruytinx J."/>
            <person name="Liao H.L."/>
            <person name="Branco S."/>
            <person name="Kuo A."/>
            <person name="LaButti K."/>
            <person name="Lipzen A."/>
            <person name="Andreopoulos W."/>
            <person name="Pangilinan J."/>
            <person name="Riley R."/>
            <person name="Hundley H."/>
            <person name="Na H."/>
            <person name="Barry K."/>
            <person name="Grigoriev I.V."/>
            <person name="Stajich J.E."/>
            <person name="Kennedy P.G."/>
        </authorList>
    </citation>
    <scope>NUCLEOTIDE SEQUENCE</scope>
    <source>
        <strain evidence="2">FC203</strain>
    </source>
</reference>
<dbReference type="GO" id="GO:0000224">
    <property type="term" value="F:peptide-N4-(N-acetyl-beta-glucosaminyl)asparagine amidase activity"/>
    <property type="evidence" value="ECO:0007669"/>
    <property type="project" value="TreeGrafter"/>
</dbReference>
<accession>A0AAD4DY40</accession>
<dbReference type="InterPro" id="IPR014718">
    <property type="entry name" value="GH-type_carb-bd"/>
</dbReference>
<comment type="caution">
    <text evidence="2">The sequence shown here is derived from an EMBL/GenBank/DDBJ whole genome shotgun (WGS) entry which is preliminary data.</text>
</comment>
<evidence type="ECO:0000313" key="3">
    <source>
        <dbReference type="Proteomes" id="UP001195769"/>
    </source>
</evidence>
<feature type="domain" description="Glycosyl hydrolase family 92" evidence="1">
    <location>
        <begin position="107"/>
        <end position="171"/>
    </location>
</feature>
<dbReference type="GO" id="GO:0005634">
    <property type="term" value="C:nucleus"/>
    <property type="evidence" value="ECO:0007669"/>
    <property type="project" value="TreeGrafter"/>
</dbReference>
<dbReference type="Gene3D" id="1.20.1610.10">
    <property type="entry name" value="alpha-1,2-mannosidases domains"/>
    <property type="match status" value="1"/>
</dbReference>
<dbReference type="PANTHER" id="PTHR12143">
    <property type="entry name" value="PEPTIDE N-GLYCANASE PNGASE -RELATED"/>
    <property type="match status" value="1"/>
</dbReference>
<dbReference type="EMBL" id="JABBWK010000059">
    <property type="protein sequence ID" value="KAG1896077.1"/>
    <property type="molecule type" value="Genomic_DNA"/>
</dbReference>
<dbReference type="AlphaFoldDB" id="A0AAD4DY40"/>
<dbReference type="PANTHER" id="PTHR12143:SF43">
    <property type="entry name" value="PUTATIVE-RELATED"/>
    <property type="match status" value="1"/>
</dbReference>
<dbReference type="Gene3D" id="1.20.1050.60">
    <property type="entry name" value="alpha-1,2-mannosidase"/>
    <property type="match status" value="1"/>
</dbReference>
<dbReference type="InterPro" id="IPR050883">
    <property type="entry name" value="PNGase"/>
</dbReference>
<dbReference type="Proteomes" id="UP001195769">
    <property type="component" value="Unassembled WGS sequence"/>
</dbReference>
<dbReference type="GeneID" id="64662056"/>
<evidence type="ECO:0000259" key="1">
    <source>
        <dbReference type="Pfam" id="PF07971"/>
    </source>
</evidence>
<organism evidence="2 3">
    <name type="scientific">Suillus fuscotomentosus</name>
    <dbReference type="NCBI Taxonomy" id="1912939"/>
    <lineage>
        <taxon>Eukaryota</taxon>
        <taxon>Fungi</taxon>
        <taxon>Dikarya</taxon>
        <taxon>Basidiomycota</taxon>
        <taxon>Agaricomycotina</taxon>
        <taxon>Agaricomycetes</taxon>
        <taxon>Agaricomycetidae</taxon>
        <taxon>Boletales</taxon>
        <taxon>Suillineae</taxon>
        <taxon>Suillaceae</taxon>
        <taxon>Suillus</taxon>
    </lineage>
</organism>
<dbReference type="GO" id="GO:0030246">
    <property type="term" value="F:carbohydrate binding"/>
    <property type="evidence" value="ECO:0007669"/>
    <property type="project" value="InterPro"/>
</dbReference>
<dbReference type="Gene3D" id="3.30.2080.10">
    <property type="entry name" value="GH92 mannosidase domain"/>
    <property type="match status" value="1"/>
</dbReference>
<feature type="domain" description="Glycosyl hydrolase family 92" evidence="1">
    <location>
        <begin position="206"/>
        <end position="362"/>
    </location>
</feature>
<name>A0AAD4DY40_9AGAM</name>
<dbReference type="InterPro" id="IPR012939">
    <property type="entry name" value="Glyco_hydro_92"/>
</dbReference>
<protein>
    <submittedName>
        <fullName evidence="2">Glycosyl hydrolase family 92-domain-containing protein</fullName>
    </submittedName>
</protein>
<gene>
    <name evidence="2" type="ORF">F5891DRAFT_1193520</name>
</gene>
<keyword evidence="3" id="KW-1185">Reference proteome</keyword>
<dbReference type="GO" id="GO:0006516">
    <property type="term" value="P:glycoprotein catabolic process"/>
    <property type="evidence" value="ECO:0007669"/>
    <property type="project" value="TreeGrafter"/>
</dbReference>
<keyword evidence="2" id="KW-0378">Hydrolase</keyword>
<proteinExistence type="predicted"/>